<dbReference type="Proteomes" id="UP000033651">
    <property type="component" value="Unassembled WGS sequence"/>
</dbReference>
<evidence type="ECO:0000313" key="4">
    <source>
        <dbReference type="Proteomes" id="UP000033651"/>
    </source>
</evidence>
<feature type="chain" id="PRO_5002463193" description="Cupin type-2 domain-containing protein" evidence="1">
    <location>
        <begin position="23"/>
        <end position="133"/>
    </location>
</feature>
<dbReference type="RefSeq" id="WP_045829360.1">
    <property type="nucleotide sequence ID" value="NZ_JZRB01000018.1"/>
</dbReference>
<organism evidence="3 4">
    <name type="scientific">Luteibacter yeojuensis</name>
    <dbReference type="NCBI Taxonomy" id="345309"/>
    <lineage>
        <taxon>Bacteria</taxon>
        <taxon>Pseudomonadati</taxon>
        <taxon>Pseudomonadota</taxon>
        <taxon>Gammaproteobacteria</taxon>
        <taxon>Lysobacterales</taxon>
        <taxon>Rhodanobacteraceae</taxon>
        <taxon>Luteibacter</taxon>
    </lineage>
</organism>
<dbReference type="AlphaFoldDB" id="A0A0F3KXJ5"/>
<gene>
    <name evidence="3" type="ORF">VI08_09680</name>
</gene>
<sequence>MTASCCIASGLLLLAFSLGAPAAPPAANHGERTQLSRHDLSIPGYEEIQMRVGLKPGEVAARHRHPGEEIIYVTAGTIRYDLDGQPAQTLHAGNVLFVPTGTIHSATNVGTTDAAEIGTYIVPKGKPLVEWMP</sequence>
<evidence type="ECO:0000259" key="2">
    <source>
        <dbReference type="Pfam" id="PF07883"/>
    </source>
</evidence>
<feature type="domain" description="Cupin type-2" evidence="2">
    <location>
        <begin position="51"/>
        <end position="114"/>
    </location>
</feature>
<comment type="caution">
    <text evidence="3">The sequence shown here is derived from an EMBL/GenBank/DDBJ whole genome shotgun (WGS) entry which is preliminary data.</text>
</comment>
<dbReference type="PANTHER" id="PTHR38599:SF1">
    <property type="entry name" value="CUPIN DOMAIN PROTEIN (AFU_ORTHOLOGUE AFUA_3G13620)"/>
    <property type="match status" value="1"/>
</dbReference>
<dbReference type="InterPro" id="IPR013096">
    <property type="entry name" value="Cupin_2"/>
</dbReference>
<dbReference type="Pfam" id="PF07883">
    <property type="entry name" value="Cupin_2"/>
    <property type="match status" value="1"/>
</dbReference>
<proteinExistence type="predicted"/>
<accession>A0A0F3KXJ5</accession>
<name>A0A0F3KXJ5_9GAMM</name>
<dbReference type="CDD" id="cd02235">
    <property type="entry name" value="cupin_BLL4011-like"/>
    <property type="match status" value="1"/>
</dbReference>
<keyword evidence="1" id="KW-0732">Signal</keyword>
<protein>
    <recommendedName>
        <fullName evidence="2">Cupin type-2 domain-containing protein</fullName>
    </recommendedName>
</protein>
<dbReference type="PATRIC" id="fig|345309.4.peg.1176"/>
<keyword evidence="4" id="KW-1185">Reference proteome</keyword>
<reference evidence="3 4" key="1">
    <citation type="submission" date="2015-03" db="EMBL/GenBank/DDBJ databases">
        <title>Draft genome sequence of Luteibacter yeojuensis strain SU11.</title>
        <authorList>
            <person name="Sulaiman J."/>
            <person name="Priya K."/>
            <person name="Chan K.-G."/>
        </authorList>
    </citation>
    <scope>NUCLEOTIDE SEQUENCE [LARGE SCALE GENOMIC DNA]</scope>
    <source>
        <strain evidence="3 4">SU11</strain>
    </source>
</reference>
<feature type="signal peptide" evidence="1">
    <location>
        <begin position="1"/>
        <end position="22"/>
    </location>
</feature>
<dbReference type="Gene3D" id="2.60.120.10">
    <property type="entry name" value="Jelly Rolls"/>
    <property type="match status" value="1"/>
</dbReference>
<evidence type="ECO:0000313" key="3">
    <source>
        <dbReference type="EMBL" id="KJV34834.1"/>
    </source>
</evidence>
<dbReference type="PANTHER" id="PTHR38599">
    <property type="entry name" value="CUPIN DOMAIN PROTEIN (AFU_ORTHOLOGUE AFUA_3G13620)"/>
    <property type="match status" value="1"/>
</dbReference>
<dbReference type="EMBL" id="JZRB01000018">
    <property type="protein sequence ID" value="KJV34834.1"/>
    <property type="molecule type" value="Genomic_DNA"/>
</dbReference>
<dbReference type="OrthoDB" id="9805356at2"/>
<evidence type="ECO:0000256" key="1">
    <source>
        <dbReference type="SAM" id="SignalP"/>
    </source>
</evidence>
<dbReference type="InterPro" id="IPR011051">
    <property type="entry name" value="RmlC_Cupin_sf"/>
</dbReference>
<dbReference type="InterPro" id="IPR014710">
    <property type="entry name" value="RmlC-like_jellyroll"/>
</dbReference>
<dbReference type="SUPFAM" id="SSF51182">
    <property type="entry name" value="RmlC-like cupins"/>
    <property type="match status" value="1"/>
</dbReference>